<dbReference type="GO" id="GO:0005829">
    <property type="term" value="C:cytosol"/>
    <property type="evidence" value="ECO:0007669"/>
    <property type="project" value="TreeGrafter"/>
</dbReference>
<dbReference type="PANTHER" id="PTHR14024">
    <property type="entry name" value="PERILIPIN"/>
    <property type="match status" value="1"/>
</dbReference>
<dbReference type="PANTHER" id="PTHR14024:SF49">
    <property type="entry name" value="LIPID STORAGE DROPLETS SURFACE-BINDING PROTEIN 1"/>
    <property type="match status" value="1"/>
</dbReference>
<accession>A0A397S1B6</accession>
<dbReference type="OrthoDB" id="376826at2759"/>
<gene>
    <name evidence="2" type="ORF">C1645_882271</name>
</gene>
<feature type="compositionally biased region" description="Polar residues" evidence="1">
    <location>
        <begin position="1"/>
        <end position="12"/>
    </location>
</feature>
<dbReference type="GO" id="GO:0019915">
    <property type="term" value="P:lipid storage"/>
    <property type="evidence" value="ECO:0007669"/>
    <property type="project" value="TreeGrafter"/>
</dbReference>
<dbReference type="GO" id="GO:0005811">
    <property type="term" value="C:lipid droplet"/>
    <property type="evidence" value="ECO:0007669"/>
    <property type="project" value="TreeGrafter"/>
</dbReference>
<organism evidence="2 3">
    <name type="scientific">Glomus cerebriforme</name>
    <dbReference type="NCBI Taxonomy" id="658196"/>
    <lineage>
        <taxon>Eukaryota</taxon>
        <taxon>Fungi</taxon>
        <taxon>Fungi incertae sedis</taxon>
        <taxon>Mucoromycota</taxon>
        <taxon>Glomeromycotina</taxon>
        <taxon>Glomeromycetes</taxon>
        <taxon>Glomerales</taxon>
        <taxon>Glomeraceae</taxon>
        <taxon>Glomus</taxon>
    </lineage>
</organism>
<evidence type="ECO:0000313" key="3">
    <source>
        <dbReference type="Proteomes" id="UP000265703"/>
    </source>
</evidence>
<proteinExistence type="predicted"/>
<comment type="caution">
    <text evidence="2">The sequence shown here is derived from an EMBL/GenBank/DDBJ whole genome shotgun (WGS) entry which is preliminary data.</text>
</comment>
<evidence type="ECO:0000256" key="1">
    <source>
        <dbReference type="SAM" id="MobiDB-lite"/>
    </source>
</evidence>
<keyword evidence="3" id="KW-1185">Reference proteome</keyword>
<feature type="region of interest" description="Disordered" evidence="1">
    <location>
        <begin position="1"/>
        <end position="51"/>
    </location>
</feature>
<feature type="compositionally biased region" description="Basic and acidic residues" evidence="1">
    <location>
        <begin position="13"/>
        <end position="23"/>
    </location>
</feature>
<feature type="compositionally biased region" description="Low complexity" evidence="1">
    <location>
        <begin position="24"/>
        <end position="35"/>
    </location>
</feature>
<dbReference type="STRING" id="658196.A0A397S1B6"/>
<dbReference type="EMBL" id="QKYT01001012">
    <property type="protein sequence ID" value="RIA80250.1"/>
    <property type="molecule type" value="Genomic_DNA"/>
</dbReference>
<sequence length="443" mass="49093">MSNSNGISSCVSDSEHADFDSKSKSSNSSVSSVSSVEEDLKSSNGQNGTVSETFTEANGIKSSAFAETLWGIPIVTDSIETVKKYKFGRFTCDLADAGARKVSDLAKPVSHKFSDQIEMADKIAADTVQRLSTQLPLVKEHTNKIISTLKEPAIQTMTTVKLYHEQLGCSIEDNITTPGSRFVKKADSQLTPFVNVIEDLLQKVIPDENGKTTNRDIQNDQQQIAQTLRLLQIALATRDRCVEKVKKQLTTTQSYTAEQLRQLQVSNQLLSRATDTVNTLNQSLLGMVVNLRESVQNPDIAVTLQTHLQNIAAVIYKDEENLPKAVQARIIDYSSALLAITDSIGNYIKENAQHSPEYLQERLKPLVTFFEERYGDIVDEIKNGKGSPLEKAKNILQLTTNHTLPLLRSSLSDIQEVIHCYTNSLNTTFHNQFNSATQVLNVK</sequence>
<protein>
    <submittedName>
        <fullName evidence="2">Uncharacterized protein</fullName>
    </submittedName>
</protein>
<evidence type="ECO:0000313" key="2">
    <source>
        <dbReference type="EMBL" id="RIA80250.1"/>
    </source>
</evidence>
<dbReference type="Proteomes" id="UP000265703">
    <property type="component" value="Unassembled WGS sequence"/>
</dbReference>
<name>A0A397S1B6_9GLOM</name>
<reference evidence="2 3" key="1">
    <citation type="submission" date="2018-06" db="EMBL/GenBank/DDBJ databases">
        <title>Comparative genomics reveals the genomic features of Rhizophagus irregularis, R. cerebriforme, R. diaphanum and Gigaspora rosea, and their symbiotic lifestyle signature.</title>
        <authorList>
            <person name="Morin E."/>
            <person name="San Clemente H."/>
            <person name="Chen E.C.H."/>
            <person name="De La Providencia I."/>
            <person name="Hainaut M."/>
            <person name="Kuo A."/>
            <person name="Kohler A."/>
            <person name="Murat C."/>
            <person name="Tang N."/>
            <person name="Roy S."/>
            <person name="Loubradou J."/>
            <person name="Henrissat B."/>
            <person name="Grigoriev I.V."/>
            <person name="Corradi N."/>
            <person name="Roux C."/>
            <person name="Martin F.M."/>
        </authorList>
    </citation>
    <scope>NUCLEOTIDE SEQUENCE [LARGE SCALE GENOMIC DNA]</scope>
    <source>
        <strain evidence="2 3">DAOM 227022</strain>
    </source>
</reference>
<dbReference type="GO" id="GO:0010890">
    <property type="term" value="P:positive regulation of triglyceride storage"/>
    <property type="evidence" value="ECO:0007669"/>
    <property type="project" value="TreeGrafter"/>
</dbReference>
<dbReference type="AlphaFoldDB" id="A0A397S1B6"/>